<name>A0A9W6YIK6_9STRA</name>
<evidence type="ECO:0000256" key="1">
    <source>
        <dbReference type="SAM" id="MobiDB-lite"/>
    </source>
</evidence>
<evidence type="ECO:0000313" key="4">
    <source>
        <dbReference type="Proteomes" id="UP001165083"/>
    </source>
</evidence>
<dbReference type="EMBL" id="BSXW01012442">
    <property type="protein sequence ID" value="GMF65063.1"/>
    <property type="molecule type" value="Genomic_DNA"/>
</dbReference>
<organism evidence="3 4">
    <name type="scientific">Phytophthora lilii</name>
    <dbReference type="NCBI Taxonomy" id="2077276"/>
    <lineage>
        <taxon>Eukaryota</taxon>
        <taxon>Sar</taxon>
        <taxon>Stramenopiles</taxon>
        <taxon>Oomycota</taxon>
        <taxon>Peronosporomycetes</taxon>
        <taxon>Peronosporales</taxon>
        <taxon>Peronosporaceae</taxon>
        <taxon>Phytophthora</taxon>
    </lineage>
</organism>
<keyword evidence="4" id="KW-1185">Reference proteome</keyword>
<evidence type="ECO:0000256" key="2">
    <source>
        <dbReference type="SAM" id="Phobius"/>
    </source>
</evidence>
<protein>
    <submittedName>
        <fullName evidence="3">Unnamed protein product</fullName>
    </submittedName>
</protein>
<feature type="region of interest" description="Disordered" evidence="1">
    <location>
        <begin position="89"/>
        <end position="138"/>
    </location>
</feature>
<feature type="transmembrane region" description="Helical" evidence="2">
    <location>
        <begin position="193"/>
        <end position="212"/>
    </location>
</feature>
<dbReference type="AlphaFoldDB" id="A0A9W6YIK6"/>
<dbReference type="OrthoDB" id="331948at2759"/>
<accession>A0A9W6YIK6</accession>
<feature type="compositionally biased region" description="Pro residues" evidence="1">
    <location>
        <begin position="115"/>
        <end position="131"/>
    </location>
</feature>
<comment type="caution">
    <text evidence="3">The sequence shown here is derived from an EMBL/GenBank/DDBJ whole genome shotgun (WGS) entry which is preliminary data.</text>
</comment>
<proteinExistence type="predicted"/>
<reference evidence="3" key="1">
    <citation type="submission" date="2023-04" db="EMBL/GenBank/DDBJ databases">
        <title>Phytophthora lilii NBRC 32176.</title>
        <authorList>
            <person name="Ichikawa N."/>
            <person name="Sato H."/>
            <person name="Tonouchi N."/>
        </authorList>
    </citation>
    <scope>NUCLEOTIDE SEQUENCE</scope>
    <source>
        <strain evidence="3">NBRC 32176</strain>
    </source>
</reference>
<feature type="transmembrane region" description="Helical" evidence="2">
    <location>
        <begin position="224"/>
        <end position="243"/>
    </location>
</feature>
<dbReference type="Proteomes" id="UP001165083">
    <property type="component" value="Unassembled WGS sequence"/>
</dbReference>
<sequence>MLLDHINQVQIDNLSNCRHEEEAAPWVVDIEPQVTSAAVSLGACVNPVARDSGFIQYADSSASSSGGMQSFTFSTSQKEATKVVEANTPVAPSIPAPPQSAPAPSLPVAPTSSAIPPPVAEAPSIAPPPAPVEAATTDKQATVTAPEHVTPPPTLPPVLPPVEGADLATKGVVVMARNRNAENPVRAAWQRKWYARAWWVGVHVYGYVVLGVKGALSPQALPTAQFVVYLVVAVATISCYLVLQMSSAGQLDRRPMLAPVQTSTPTGLDSPVQVPPEDGDDTELLVDGLESGHPKDSADLHFCNECHVFQPLRTKHW</sequence>
<evidence type="ECO:0000313" key="3">
    <source>
        <dbReference type="EMBL" id="GMF65063.1"/>
    </source>
</evidence>
<keyword evidence="2" id="KW-0812">Transmembrane</keyword>
<feature type="region of interest" description="Disordered" evidence="1">
    <location>
        <begin position="259"/>
        <end position="281"/>
    </location>
</feature>
<keyword evidence="2" id="KW-0472">Membrane</keyword>
<gene>
    <name evidence="3" type="ORF">Plil01_001779000</name>
</gene>
<keyword evidence="2" id="KW-1133">Transmembrane helix</keyword>
<feature type="compositionally biased region" description="Pro residues" evidence="1">
    <location>
        <begin position="92"/>
        <end position="107"/>
    </location>
</feature>